<accession>A0A0E3Z3I9</accession>
<dbReference type="Pfam" id="PF02517">
    <property type="entry name" value="Rce1-like"/>
    <property type="match status" value="1"/>
</dbReference>
<dbReference type="EMBL" id="CP011144">
    <property type="protein sequence ID" value="AKC87947.1"/>
    <property type="molecule type" value="Genomic_DNA"/>
</dbReference>
<name>A0A0E3Z3I9_9GAMM</name>
<keyword evidence="4" id="KW-1185">Reference proteome</keyword>
<dbReference type="PATRIC" id="fig|314722.6.peg.3333"/>
<dbReference type="GO" id="GO:0080120">
    <property type="term" value="P:CAAX-box protein maturation"/>
    <property type="evidence" value="ECO:0007669"/>
    <property type="project" value="UniProtKB-ARBA"/>
</dbReference>
<keyword evidence="1" id="KW-1133">Transmembrane helix</keyword>
<dbReference type="OrthoDB" id="5986735at2"/>
<proteinExistence type="predicted"/>
<keyword evidence="1" id="KW-0472">Membrane</keyword>
<dbReference type="GO" id="GO:0004175">
    <property type="term" value="F:endopeptidase activity"/>
    <property type="evidence" value="ECO:0007669"/>
    <property type="project" value="UniProtKB-ARBA"/>
</dbReference>
<feature type="transmembrane region" description="Helical" evidence="1">
    <location>
        <begin position="207"/>
        <end position="228"/>
    </location>
</feature>
<sequence length="286" mass="30067">MPCVHPIQRESVIAIAARRSPGRALGLLLVVVVASTLWFASPAFPLAWLRQWQLASGGWVSVTLMASVLLGGLQLLVIFGPGRQRPGDVGWRRRALGPALLATVGLWAAMQLASVAAAWSSGTTLQPAAAWSTGLGVALGPLLAQLLGTALMEETVFRGYLWPQLARRLADGGAGRHAPWIGLVASQLLFGLLHVPLQLQAGAGSEAIVGMVLMLFVVGVVFALLYAATRNLFVAVGAHALGNAPTPLFEPQGPAPTMVLLAGVTALGIGAWWWQRRQEGRHAAGR</sequence>
<feature type="transmembrane region" description="Helical" evidence="1">
    <location>
        <begin position="99"/>
        <end position="119"/>
    </location>
</feature>
<feature type="domain" description="CAAX prenyl protease 2/Lysostaphin resistance protein A-like" evidence="2">
    <location>
        <begin position="141"/>
        <end position="244"/>
    </location>
</feature>
<evidence type="ECO:0000313" key="3">
    <source>
        <dbReference type="EMBL" id="AKC87947.1"/>
    </source>
</evidence>
<dbReference type="AlphaFoldDB" id="A0A0E3Z3I9"/>
<dbReference type="InterPro" id="IPR003675">
    <property type="entry name" value="Rce1/LyrA-like_dom"/>
</dbReference>
<organism evidence="3 4">
    <name type="scientific">Pseudoxanthomonas suwonensis</name>
    <dbReference type="NCBI Taxonomy" id="314722"/>
    <lineage>
        <taxon>Bacteria</taxon>
        <taxon>Pseudomonadati</taxon>
        <taxon>Pseudomonadota</taxon>
        <taxon>Gammaproteobacteria</taxon>
        <taxon>Lysobacterales</taxon>
        <taxon>Lysobacteraceae</taxon>
        <taxon>Pseudoxanthomonas</taxon>
    </lineage>
</organism>
<dbReference type="Proteomes" id="UP000033067">
    <property type="component" value="Chromosome"/>
</dbReference>
<reference evidence="3 4" key="1">
    <citation type="journal article" date="2015" name="Genome Announc.">
        <title>Complete Genome Sequence of Pseudoxanthomonas suwonensis Strain J1, a Cellulose-Degrading Bacterium Isolated from Leaf- and Wood-Enriched Soil.</title>
        <authorList>
            <person name="Hou L."/>
            <person name="Jiang J."/>
            <person name="Xu Z."/>
            <person name="Zhou Y."/>
            <person name="Leung F.C."/>
        </authorList>
    </citation>
    <scope>NUCLEOTIDE SEQUENCE [LARGE SCALE GENOMIC DNA]</scope>
    <source>
        <strain evidence="3 4">J1</strain>
    </source>
</reference>
<feature type="transmembrane region" description="Helical" evidence="1">
    <location>
        <begin position="59"/>
        <end position="79"/>
    </location>
</feature>
<protein>
    <recommendedName>
        <fullName evidence="2">CAAX prenyl protease 2/Lysostaphin resistance protein A-like domain-containing protein</fullName>
    </recommendedName>
</protein>
<evidence type="ECO:0000313" key="4">
    <source>
        <dbReference type="Proteomes" id="UP000033067"/>
    </source>
</evidence>
<feature type="transmembrane region" description="Helical" evidence="1">
    <location>
        <begin position="25"/>
        <end position="47"/>
    </location>
</feature>
<dbReference type="RefSeq" id="WP_052633564.1">
    <property type="nucleotide sequence ID" value="NZ_CP011144.1"/>
</dbReference>
<evidence type="ECO:0000256" key="1">
    <source>
        <dbReference type="SAM" id="Phobius"/>
    </source>
</evidence>
<feature type="transmembrane region" description="Helical" evidence="1">
    <location>
        <begin position="255"/>
        <end position="274"/>
    </location>
</feature>
<gene>
    <name evidence="3" type="ORF">WQ53_15390</name>
</gene>
<dbReference type="KEGG" id="psuw:WQ53_15390"/>
<evidence type="ECO:0000259" key="2">
    <source>
        <dbReference type="Pfam" id="PF02517"/>
    </source>
</evidence>
<dbReference type="PANTHER" id="PTHR39430:SF1">
    <property type="entry name" value="PROTEASE"/>
    <property type="match status" value="1"/>
</dbReference>
<keyword evidence="1" id="KW-0812">Transmembrane</keyword>
<dbReference type="PANTHER" id="PTHR39430">
    <property type="entry name" value="MEMBRANE-ASSOCIATED PROTEASE-RELATED"/>
    <property type="match status" value="1"/>
</dbReference>